<name>A0A8B6X613_9BURK</name>
<evidence type="ECO:0000313" key="1">
    <source>
        <dbReference type="Proteomes" id="UP000675920"/>
    </source>
</evidence>
<sequence length="122" mass="12503">MPLLLCFFLLFGQSLGLLHRVAHGPAVDAPALTATALAADVSAPEVPRMSETASVFGHVADRIACALFDGAALAAALPGVTKVLALLRAPALRVLASAVAVCELRRIAAFLSRAPPHAVPFA</sequence>
<protein>
    <submittedName>
        <fullName evidence="2">Uncharacterized protein</fullName>
    </submittedName>
</protein>
<dbReference type="Proteomes" id="UP000675920">
    <property type="component" value="Unplaced"/>
</dbReference>
<accession>A0A8B6X613</accession>
<dbReference type="RefSeq" id="WP_028312435.1">
    <property type="nucleotide sequence ID" value="NZ_AXWS01000019.1"/>
</dbReference>
<dbReference type="AlphaFoldDB" id="A0A8B6X613"/>
<evidence type="ECO:0000313" key="2">
    <source>
        <dbReference type="RefSeq" id="WP_028312435.1"/>
    </source>
</evidence>
<reference evidence="2" key="1">
    <citation type="submission" date="2025-08" db="UniProtKB">
        <authorList>
            <consortium name="RefSeq"/>
        </authorList>
    </citation>
    <scope>IDENTIFICATION</scope>
</reference>
<keyword evidence="1" id="KW-1185">Reference proteome</keyword>
<organism evidence="1 2">
    <name type="scientific">Derxia gummosa DSM 723</name>
    <dbReference type="NCBI Taxonomy" id="1121388"/>
    <lineage>
        <taxon>Bacteria</taxon>
        <taxon>Pseudomonadati</taxon>
        <taxon>Pseudomonadota</taxon>
        <taxon>Betaproteobacteria</taxon>
        <taxon>Burkholderiales</taxon>
        <taxon>Alcaligenaceae</taxon>
        <taxon>Derxia</taxon>
    </lineage>
</organism>
<proteinExistence type="predicted"/>